<dbReference type="InterPro" id="IPR000182">
    <property type="entry name" value="GNAT_dom"/>
</dbReference>
<accession>A0A2U2DVR6</accession>
<dbReference type="InterPro" id="IPR016181">
    <property type="entry name" value="Acyl_CoA_acyltransferase"/>
</dbReference>
<reference evidence="2 3" key="1">
    <citation type="submission" date="2018-05" db="EMBL/GenBank/DDBJ databases">
        <title>The draft genome of strain NS-104.</title>
        <authorList>
            <person name="Hang P."/>
            <person name="Jiang J."/>
        </authorList>
    </citation>
    <scope>NUCLEOTIDE SEQUENCE [LARGE SCALE GENOMIC DNA]</scope>
    <source>
        <strain evidence="2 3">NS-104</strain>
    </source>
</reference>
<protein>
    <submittedName>
        <fullName evidence="2">GNAT family N-acetyltransferase</fullName>
    </submittedName>
</protein>
<dbReference type="InterPro" id="IPR051908">
    <property type="entry name" value="Ribosomal_N-acetyltransferase"/>
</dbReference>
<gene>
    <name evidence="2" type="ORF">DEM27_07155</name>
</gene>
<name>A0A2U2DVR6_9HYPH</name>
<dbReference type="PANTHER" id="PTHR43441">
    <property type="entry name" value="RIBOSOMAL-PROTEIN-SERINE ACETYLTRANSFERASE"/>
    <property type="match status" value="1"/>
</dbReference>
<dbReference type="GO" id="GO:0008999">
    <property type="term" value="F:protein-N-terminal-alanine acetyltransferase activity"/>
    <property type="evidence" value="ECO:0007669"/>
    <property type="project" value="TreeGrafter"/>
</dbReference>
<comment type="caution">
    <text evidence="2">The sequence shown here is derived from an EMBL/GenBank/DDBJ whole genome shotgun (WGS) entry which is preliminary data.</text>
</comment>
<keyword evidence="3" id="KW-1185">Reference proteome</keyword>
<keyword evidence="2" id="KW-0808">Transferase</keyword>
<dbReference type="EMBL" id="QFBC01000002">
    <property type="protein sequence ID" value="PWE57400.1"/>
    <property type="molecule type" value="Genomic_DNA"/>
</dbReference>
<dbReference type="OrthoDB" id="5295305at2"/>
<evidence type="ECO:0000313" key="2">
    <source>
        <dbReference type="EMBL" id="PWE57400.1"/>
    </source>
</evidence>
<dbReference type="GO" id="GO:1990189">
    <property type="term" value="F:protein N-terminal-serine acetyltransferase activity"/>
    <property type="evidence" value="ECO:0007669"/>
    <property type="project" value="TreeGrafter"/>
</dbReference>
<proteinExistence type="predicted"/>
<dbReference type="Gene3D" id="3.40.630.30">
    <property type="match status" value="1"/>
</dbReference>
<dbReference type="Pfam" id="PF13302">
    <property type="entry name" value="Acetyltransf_3"/>
    <property type="match status" value="1"/>
</dbReference>
<dbReference type="SUPFAM" id="SSF55729">
    <property type="entry name" value="Acyl-CoA N-acyltransferases (Nat)"/>
    <property type="match status" value="1"/>
</dbReference>
<dbReference type="AlphaFoldDB" id="A0A2U2DVR6"/>
<dbReference type="Proteomes" id="UP000245252">
    <property type="component" value="Unassembled WGS sequence"/>
</dbReference>
<evidence type="ECO:0000313" key="3">
    <source>
        <dbReference type="Proteomes" id="UP000245252"/>
    </source>
</evidence>
<dbReference type="PANTHER" id="PTHR43441:SF2">
    <property type="entry name" value="FAMILY ACETYLTRANSFERASE, PUTATIVE (AFU_ORTHOLOGUE AFUA_7G00850)-RELATED"/>
    <property type="match status" value="1"/>
</dbReference>
<evidence type="ECO:0000259" key="1">
    <source>
        <dbReference type="Pfam" id="PF13302"/>
    </source>
</evidence>
<dbReference type="RefSeq" id="WP_109457505.1">
    <property type="nucleotide sequence ID" value="NZ_QFBC01000002.1"/>
</dbReference>
<sequence>MRDLSQFKGCPSPRPVTLRGRTVTVEPYDRAAHPQALWDALGGMGTNERLRYFSAPDFGGVEDFAALLEGVQQGKASWVTHVFRDNATGRIVGMASYMRADLANGAIEVGGVAHGEAMARSPLSTEAHYLMAKHVFEDLGYLRYEWKCHSRNEASRAAAARYGFSFEGIFRQHMISRGKLRDTAWFSMIDLDWPLLDAAFKAWLAPENFDADGKQKRRLEDIRRELGKEQTA</sequence>
<feature type="domain" description="N-acetyltransferase" evidence="1">
    <location>
        <begin position="75"/>
        <end position="164"/>
    </location>
</feature>
<organism evidence="2 3">
    <name type="scientific">Metarhizobium album</name>
    <dbReference type="NCBI Taxonomy" id="2182425"/>
    <lineage>
        <taxon>Bacteria</taxon>
        <taxon>Pseudomonadati</taxon>
        <taxon>Pseudomonadota</taxon>
        <taxon>Alphaproteobacteria</taxon>
        <taxon>Hyphomicrobiales</taxon>
        <taxon>Rhizobiaceae</taxon>
        <taxon>Metarhizobium</taxon>
    </lineage>
</organism>